<dbReference type="PANTHER" id="PTHR37723:SF1">
    <property type="entry name" value="PROTEIN FAR-RED-ELONGATED HYPOCOTYL 1-LIKE"/>
    <property type="match status" value="1"/>
</dbReference>
<dbReference type="GO" id="GO:0005737">
    <property type="term" value="C:cytoplasm"/>
    <property type="evidence" value="ECO:0007669"/>
    <property type="project" value="TreeGrafter"/>
</dbReference>
<name>A0AAV1W637_LUPLU</name>
<dbReference type="AlphaFoldDB" id="A0AAV1W637"/>
<protein>
    <submittedName>
        <fullName evidence="1">Uncharacterized protein</fullName>
    </submittedName>
</protein>
<proteinExistence type="predicted"/>
<dbReference type="Proteomes" id="UP001497480">
    <property type="component" value="Unassembled WGS sequence"/>
</dbReference>
<dbReference type="InterPro" id="IPR037766">
    <property type="entry name" value="FHY1"/>
</dbReference>
<dbReference type="GO" id="GO:0051457">
    <property type="term" value="P:maintenance of protein location in nucleus"/>
    <property type="evidence" value="ECO:0007669"/>
    <property type="project" value="TreeGrafter"/>
</dbReference>
<evidence type="ECO:0000313" key="2">
    <source>
        <dbReference type="Proteomes" id="UP001497480"/>
    </source>
</evidence>
<gene>
    <name evidence="1" type="ORF">LLUT_LOCUS5544</name>
</gene>
<dbReference type="GO" id="GO:0061608">
    <property type="term" value="F:nuclear import signal receptor activity"/>
    <property type="evidence" value="ECO:0007669"/>
    <property type="project" value="TreeGrafter"/>
</dbReference>
<dbReference type="GO" id="GO:0016607">
    <property type="term" value="C:nuclear speck"/>
    <property type="evidence" value="ECO:0007669"/>
    <property type="project" value="TreeGrafter"/>
</dbReference>
<accession>A0AAV1W637</accession>
<keyword evidence="2" id="KW-1185">Reference proteome</keyword>
<reference evidence="1 2" key="1">
    <citation type="submission" date="2024-03" db="EMBL/GenBank/DDBJ databases">
        <authorList>
            <person name="Martinez-Hernandez J."/>
        </authorList>
    </citation>
    <scope>NUCLEOTIDE SEQUENCE [LARGE SCALE GENOMIC DNA]</scope>
</reference>
<sequence>MEQSKDTPSQLNRFQTDRMHNINNVEWRNKRKLQSDQLDLLRPKHKCRVRHLSSEHASIFDEKPHLESINNHTMKSITDTTIINDRSEFESAKDNNSCIDDSDTAMSINEEAKLEADCTNTYLHVKSVSCSEDATIVDSECGLSYHDVDTLTSENYEEHLLGLESFPGHGHSELAEDNNEHSVNKEFEDFLYSNRVNPHAYVLSSGQWNADKEVQSSTRPPTIDLEFEQYFSTLML</sequence>
<dbReference type="EMBL" id="CAXHTB010000004">
    <property type="protein sequence ID" value="CAL0304484.1"/>
    <property type="molecule type" value="Genomic_DNA"/>
</dbReference>
<comment type="caution">
    <text evidence="1">The sequence shown here is derived from an EMBL/GenBank/DDBJ whole genome shotgun (WGS) entry which is preliminary data.</text>
</comment>
<dbReference type="GO" id="GO:0009639">
    <property type="term" value="P:response to red or far red light"/>
    <property type="evidence" value="ECO:0007669"/>
    <property type="project" value="InterPro"/>
</dbReference>
<evidence type="ECO:0000313" key="1">
    <source>
        <dbReference type="EMBL" id="CAL0304484.1"/>
    </source>
</evidence>
<dbReference type="PANTHER" id="PTHR37723">
    <property type="entry name" value="PROTEIN FAR-RED ELONGATED HYPOCOTYL 1"/>
    <property type="match status" value="1"/>
</dbReference>
<organism evidence="1 2">
    <name type="scientific">Lupinus luteus</name>
    <name type="common">European yellow lupine</name>
    <dbReference type="NCBI Taxonomy" id="3873"/>
    <lineage>
        <taxon>Eukaryota</taxon>
        <taxon>Viridiplantae</taxon>
        <taxon>Streptophyta</taxon>
        <taxon>Embryophyta</taxon>
        <taxon>Tracheophyta</taxon>
        <taxon>Spermatophyta</taxon>
        <taxon>Magnoliopsida</taxon>
        <taxon>eudicotyledons</taxon>
        <taxon>Gunneridae</taxon>
        <taxon>Pentapetalae</taxon>
        <taxon>rosids</taxon>
        <taxon>fabids</taxon>
        <taxon>Fabales</taxon>
        <taxon>Fabaceae</taxon>
        <taxon>Papilionoideae</taxon>
        <taxon>50 kb inversion clade</taxon>
        <taxon>genistoids sensu lato</taxon>
        <taxon>core genistoids</taxon>
        <taxon>Genisteae</taxon>
        <taxon>Lupinus</taxon>
    </lineage>
</organism>